<dbReference type="EMBL" id="PVZF01000006">
    <property type="protein sequence ID" value="PRY14646.1"/>
    <property type="molecule type" value="Genomic_DNA"/>
</dbReference>
<accession>A0A2T0R3M2</accession>
<dbReference type="PANTHER" id="PTHR43130:SF3">
    <property type="entry name" value="HTH-TYPE TRANSCRIPTIONAL REGULATOR RV1931C"/>
    <property type="match status" value="1"/>
</dbReference>
<dbReference type="Proteomes" id="UP000238083">
    <property type="component" value="Unassembled WGS sequence"/>
</dbReference>
<reference evidence="2 3" key="1">
    <citation type="submission" date="2018-03" db="EMBL/GenBank/DDBJ databases">
        <title>Genomic Encyclopedia of Archaeal and Bacterial Type Strains, Phase II (KMG-II): from individual species to whole genera.</title>
        <authorList>
            <person name="Goeker M."/>
        </authorList>
    </citation>
    <scope>NUCLEOTIDE SEQUENCE [LARGE SCALE GENOMIC DNA]</scope>
    <source>
        <strain evidence="2 3">DSM 19711</strain>
    </source>
</reference>
<dbReference type="PANTHER" id="PTHR43130">
    <property type="entry name" value="ARAC-FAMILY TRANSCRIPTIONAL REGULATOR"/>
    <property type="match status" value="1"/>
</dbReference>
<dbReference type="InterPro" id="IPR002818">
    <property type="entry name" value="DJ-1/PfpI"/>
</dbReference>
<comment type="caution">
    <text evidence="2">The sequence shown here is derived from an EMBL/GenBank/DDBJ whole genome shotgun (WGS) entry which is preliminary data.</text>
</comment>
<sequence length="199" mass="21571">MNDTVKHLGIVLFDGVEELDAVGPWDVLAAWTQQHPEDGWVVTTLSRDGGEVTAAKGMRFVAAHSFADAPPLQAVLHPGGRGTRPQLRDEDHLEWVRAQRRSAPLMTSVCTGSLVYAAAGLLANRPATTHWGSLDLLRELDASIDVRPDDRFVDDGDVVTSAGVSAGIDMALHLVARLSSPDRARQVRRAIQYDPQPPV</sequence>
<dbReference type="InterPro" id="IPR052158">
    <property type="entry name" value="INH-QAR"/>
</dbReference>
<dbReference type="OrthoDB" id="4265717at2"/>
<protein>
    <submittedName>
        <fullName evidence="2">DJ-1/PfpI family protein</fullName>
    </submittedName>
</protein>
<gene>
    <name evidence="2" type="ORF">CLV37_106205</name>
</gene>
<name>A0A2T0R3M2_9ACTN</name>
<proteinExistence type="predicted"/>
<dbReference type="SUPFAM" id="SSF52317">
    <property type="entry name" value="Class I glutamine amidotransferase-like"/>
    <property type="match status" value="1"/>
</dbReference>
<feature type="domain" description="DJ-1/PfpI" evidence="1">
    <location>
        <begin position="10"/>
        <end position="176"/>
    </location>
</feature>
<evidence type="ECO:0000259" key="1">
    <source>
        <dbReference type="Pfam" id="PF01965"/>
    </source>
</evidence>
<dbReference type="CDD" id="cd03139">
    <property type="entry name" value="GATase1_PfpI_2"/>
    <property type="match status" value="1"/>
</dbReference>
<evidence type="ECO:0000313" key="2">
    <source>
        <dbReference type="EMBL" id="PRY14646.1"/>
    </source>
</evidence>
<dbReference type="InterPro" id="IPR029062">
    <property type="entry name" value="Class_I_gatase-like"/>
</dbReference>
<dbReference type="Gene3D" id="3.40.50.880">
    <property type="match status" value="1"/>
</dbReference>
<keyword evidence="3" id="KW-1185">Reference proteome</keyword>
<evidence type="ECO:0000313" key="3">
    <source>
        <dbReference type="Proteomes" id="UP000238083"/>
    </source>
</evidence>
<dbReference type="Pfam" id="PF01965">
    <property type="entry name" value="DJ-1_PfpI"/>
    <property type="match status" value="1"/>
</dbReference>
<organism evidence="2 3">
    <name type="scientific">Kineococcus rhizosphaerae</name>
    <dbReference type="NCBI Taxonomy" id="559628"/>
    <lineage>
        <taxon>Bacteria</taxon>
        <taxon>Bacillati</taxon>
        <taxon>Actinomycetota</taxon>
        <taxon>Actinomycetes</taxon>
        <taxon>Kineosporiales</taxon>
        <taxon>Kineosporiaceae</taxon>
        <taxon>Kineococcus</taxon>
    </lineage>
</organism>
<dbReference type="AlphaFoldDB" id="A0A2T0R3M2"/>